<sequence>MVISQALKALLKKKHKNAVKIKFNFFIKSSVKMMKHKIYYIFFLSLSILLALIMTKNWRDKGIFFQENFTFISMDQFNPQEKIYLKKFFKTLFFSSSFGYTIFGEKPMSIEVITLDPYLPKIEDLEYADIEYFTNFYNLHRGWRIWKNHFEKIPLKGFSLISYPSTIGSKHLEISIINHQKFLEVVSEHLDVFQIIINKKLEPNEILGKYIKGEGEIFQIIQNHHGLLGILLGYGKDNAWQFLNDAPLGDFVDLKSLNFENMDEILLPSFKVIENTSETKLLRESYFQQREKINKIYQSDLFLETVLEKLHNIKMKK</sequence>
<keyword evidence="1" id="KW-1133">Transmembrane helix</keyword>
<organism evidence="2">
    <name type="scientific">Waddlia chondrophila 2032/99</name>
    <dbReference type="NCBI Taxonomy" id="765953"/>
    <lineage>
        <taxon>Bacteria</taxon>
        <taxon>Pseudomonadati</taxon>
        <taxon>Chlamydiota</taxon>
        <taxon>Chlamydiia</taxon>
        <taxon>Parachlamydiales</taxon>
        <taxon>Waddliaceae</taxon>
        <taxon>Waddlia</taxon>
    </lineage>
</organism>
<evidence type="ECO:0000256" key="1">
    <source>
        <dbReference type="SAM" id="Phobius"/>
    </source>
</evidence>
<keyword evidence="1" id="KW-0472">Membrane</keyword>
<feature type="transmembrane region" description="Helical" evidence="1">
    <location>
        <begin position="38"/>
        <end position="58"/>
    </location>
</feature>
<keyword evidence="1" id="KW-0812">Transmembrane</keyword>
<accession>F8LB03</accession>
<gene>
    <name evidence="2" type="ORF">WCH_AF03830</name>
</gene>
<dbReference type="AlphaFoldDB" id="F8LB03"/>
<reference evidence="2" key="1">
    <citation type="submission" date="2011-05" db="EMBL/GenBank/DDBJ databases">
        <title>Unity in variety -- the pan-genome of the Chlamydiae.</title>
        <authorList>
            <person name="Collingro A."/>
            <person name="Tischler P."/>
            <person name="Weinmaier T."/>
            <person name="Penz T."/>
            <person name="Heinz E."/>
            <person name="Brunham R.C."/>
            <person name="Read T.D."/>
            <person name="Bavoil P.M."/>
            <person name="Sachse K."/>
            <person name="Kahane S."/>
            <person name="Friedman M.G."/>
            <person name="Rattei T."/>
            <person name="Myers G.S.A."/>
            <person name="Horn M."/>
        </authorList>
    </citation>
    <scope>NUCLEOTIDE SEQUENCE</scope>
    <source>
        <strain evidence="2">2032/99</strain>
    </source>
</reference>
<protein>
    <submittedName>
        <fullName evidence="2">Uncharacterized protein</fullName>
    </submittedName>
</protein>
<evidence type="ECO:0000313" key="2">
    <source>
        <dbReference type="EMBL" id="CCB90665.1"/>
    </source>
</evidence>
<proteinExistence type="predicted"/>
<dbReference type="EMBL" id="FR872633">
    <property type="protein sequence ID" value="CCB90665.1"/>
    <property type="molecule type" value="Genomic_DNA"/>
</dbReference>
<name>F8LB03_9BACT</name>